<evidence type="ECO:0000313" key="1">
    <source>
        <dbReference type="EMBL" id="CAF0906360.1"/>
    </source>
</evidence>
<evidence type="ECO:0000313" key="2">
    <source>
        <dbReference type="Proteomes" id="UP000663879"/>
    </source>
</evidence>
<dbReference type="AlphaFoldDB" id="A0A813ZZJ3"/>
<comment type="caution">
    <text evidence="1">The sequence shown here is derived from an EMBL/GenBank/DDBJ whole genome shotgun (WGS) entry which is preliminary data.</text>
</comment>
<sequence length="265" mass="30284">MLILTKDKNELCNVFNRFFTLLSSSSNSTIDEYKNVIDGRFDQYKIKDTVFILNFTTANELNDLLKSLPSSSNPGICGIPTKIFKISSTKLRTIIAYFFKCSIMSCVIPNDWKTAIVLPLYKNKGSNDDLNNYRAISILPPIAKLFEKLIHKQILIGLLLFIDFRKASEFVKIDDYVSDSMAINLSVPQESVLGPLLFLVFINDIVKYLGDFIFKIFADDTTILKVSNELKSYVISEFSCSIEKLVEWCKFNRIDNNWNKTSSLL</sequence>
<reference evidence="1" key="1">
    <citation type="submission" date="2021-02" db="EMBL/GenBank/DDBJ databases">
        <authorList>
            <person name="Nowell W R."/>
        </authorList>
    </citation>
    <scope>NUCLEOTIDE SEQUENCE</scope>
    <source>
        <strain evidence="1">Ploen Becks lab</strain>
    </source>
</reference>
<keyword evidence="2" id="KW-1185">Reference proteome</keyword>
<dbReference type="PANTHER" id="PTHR33332">
    <property type="entry name" value="REVERSE TRANSCRIPTASE DOMAIN-CONTAINING PROTEIN"/>
    <property type="match status" value="1"/>
</dbReference>
<protein>
    <recommendedName>
        <fullName evidence="3">Reverse transcriptase domain-containing protein</fullName>
    </recommendedName>
</protein>
<accession>A0A813ZZJ3</accession>
<name>A0A813ZZJ3_9BILA</name>
<dbReference type="OrthoDB" id="425681at2759"/>
<gene>
    <name evidence="1" type="ORF">OXX778_LOCUS11666</name>
</gene>
<proteinExistence type="predicted"/>
<dbReference type="Proteomes" id="UP000663879">
    <property type="component" value="Unassembled WGS sequence"/>
</dbReference>
<dbReference type="EMBL" id="CAJNOC010002004">
    <property type="protein sequence ID" value="CAF0906360.1"/>
    <property type="molecule type" value="Genomic_DNA"/>
</dbReference>
<organism evidence="1 2">
    <name type="scientific">Brachionus calyciflorus</name>
    <dbReference type="NCBI Taxonomy" id="104777"/>
    <lineage>
        <taxon>Eukaryota</taxon>
        <taxon>Metazoa</taxon>
        <taxon>Spiralia</taxon>
        <taxon>Gnathifera</taxon>
        <taxon>Rotifera</taxon>
        <taxon>Eurotatoria</taxon>
        <taxon>Monogononta</taxon>
        <taxon>Pseudotrocha</taxon>
        <taxon>Ploima</taxon>
        <taxon>Brachionidae</taxon>
        <taxon>Brachionus</taxon>
    </lineage>
</organism>
<evidence type="ECO:0008006" key="3">
    <source>
        <dbReference type="Google" id="ProtNLM"/>
    </source>
</evidence>